<evidence type="ECO:0000256" key="1">
    <source>
        <dbReference type="SAM" id="SignalP"/>
    </source>
</evidence>
<proteinExistence type="predicted"/>
<feature type="domain" description="Surface glycan-binding protein B xyloglucan binding" evidence="2">
    <location>
        <begin position="219"/>
        <end position="450"/>
    </location>
</feature>
<dbReference type="PROSITE" id="PS51257">
    <property type="entry name" value="PROKAR_LIPOPROTEIN"/>
    <property type="match status" value="1"/>
</dbReference>
<dbReference type="Gene3D" id="2.60.40.10">
    <property type="entry name" value="Immunoglobulins"/>
    <property type="match status" value="2"/>
</dbReference>
<evidence type="ECO:0000259" key="2">
    <source>
        <dbReference type="Pfam" id="PF18329"/>
    </source>
</evidence>
<gene>
    <name evidence="3" type="ORF">DWX38_01345</name>
</gene>
<organism evidence="3 4">
    <name type="scientific">Bacteroides clarus</name>
    <dbReference type="NCBI Taxonomy" id="626929"/>
    <lineage>
        <taxon>Bacteria</taxon>
        <taxon>Pseudomonadati</taxon>
        <taxon>Bacteroidota</taxon>
        <taxon>Bacteroidia</taxon>
        <taxon>Bacteroidales</taxon>
        <taxon>Bacteroidaceae</taxon>
        <taxon>Bacteroides</taxon>
    </lineage>
</organism>
<dbReference type="AlphaFoldDB" id="A0A412NAY2"/>
<dbReference type="EMBL" id="QRWP01000001">
    <property type="protein sequence ID" value="RGT35642.1"/>
    <property type="molecule type" value="Genomic_DNA"/>
</dbReference>
<protein>
    <recommendedName>
        <fullName evidence="2">Surface glycan-binding protein B xyloglucan binding domain-containing protein</fullName>
    </recommendedName>
</protein>
<dbReference type="RefSeq" id="WP_118466740.1">
    <property type="nucleotide sequence ID" value="NZ_CABIZW010000002.1"/>
</dbReference>
<dbReference type="InterPro" id="IPR040475">
    <property type="entry name" value="SGBP_B_XBD"/>
</dbReference>
<dbReference type="Pfam" id="PF18329">
    <property type="entry name" value="SGBP_B_XBD"/>
    <property type="match status" value="1"/>
</dbReference>
<comment type="caution">
    <text evidence="3">The sequence shown here is derived from an EMBL/GenBank/DDBJ whole genome shotgun (WGS) entry which is preliminary data.</text>
</comment>
<dbReference type="GO" id="GO:0030247">
    <property type="term" value="F:polysaccharide binding"/>
    <property type="evidence" value="ECO:0007669"/>
    <property type="project" value="InterPro"/>
</dbReference>
<evidence type="ECO:0000313" key="3">
    <source>
        <dbReference type="EMBL" id="RGT35642.1"/>
    </source>
</evidence>
<name>A0A412NAY2_9BACE</name>
<reference evidence="3 4" key="1">
    <citation type="submission" date="2018-08" db="EMBL/GenBank/DDBJ databases">
        <title>A genome reference for cultivated species of the human gut microbiota.</title>
        <authorList>
            <person name="Zou Y."/>
            <person name="Xue W."/>
            <person name="Luo G."/>
        </authorList>
    </citation>
    <scope>NUCLEOTIDE SEQUENCE [LARGE SCALE GENOMIC DNA]</scope>
    <source>
        <strain evidence="3 4">AF19-1AC</strain>
    </source>
</reference>
<dbReference type="Proteomes" id="UP000285159">
    <property type="component" value="Unassembled WGS sequence"/>
</dbReference>
<sequence length="466" mass="51523">MKNLKYITMSCLALLAVSLTACNEDDEYFDKDAQNSAITIKKIYLEDIESSVPDREVTFARLGQTLRIEGSGLYGTKKVFINGYDTYFNRALVSDNNLIVQVNSKTPVVEAEEEVRNKIRLVKDGAETTYDFIIRSSAPSITSVSSTMPSVGEKITVYGDNLHETVKVTLPGGVEVTEGIENDEESGEWFSFTMPDGVTEYGSIFSEGANGKAASPAYFNDGRCYIIDFDGNGSLGSWGQTYSTDDYVDDPLNSGRGKVAMLIPQNRLNEGGVAPGARTLLWATAGSDNPTNDWNRMTEFIPANTQASQIALQFDVYVPELWGGTGQLEISLQNNLSNYGYGSTETTFTTNIAYPTATVWVPWLVDGKNVPYTTGERWVTVTIPLTKFGKYSDEGGDHPFQEVIDDRNAASNANFIFLLCNPDLKYSEDVIFEASNIDLKIYVDNFRIVPNEKIKISDFPEEEDAE</sequence>
<keyword evidence="1" id="KW-0732">Signal</keyword>
<accession>A0A412NAY2</accession>
<evidence type="ECO:0000313" key="4">
    <source>
        <dbReference type="Proteomes" id="UP000285159"/>
    </source>
</evidence>
<dbReference type="InterPro" id="IPR013783">
    <property type="entry name" value="Ig-like_fold"/>
</dbReference>
<feature type="chain" id="PRO_5019479600" description="Surface glycan-binding protein B xyloglucan binding domain-containing protein" evidence="1">
    <location>
        <begin position="22"/>
        <end position="466"/>
    </location>
</feature>
<feature type="signal peptide" evidence="1">
    <location>
        <begin position="1"/>
        <end position="21"/>
    </location>
</feature>